<comment type="caution">
    <text evidence="1">The sequence shown here is derived from an EMBL/GenBank/DDBJ whole genome shotgun (WGS) entry which is preliminary data.</text>
</comment>
<organism evidence="1 2">
    <name type="scientific">Eumeta variegata</name>
    <name type="common">Bagworm moth</name>
    <name type="synonym">Eumeta japonica</name>
    <dbReference type="NCBI Taxonomy" id="151549"/>
    <lineage>
        <taxon>Eukaryota</taxon>
        <taxon>Metazoa</taxon>
        <taxon>Ecdysozoa</taxon>
        <taxon>Arthropoda</taxon>
        <taxon>Hexapoda</taxon>
        <taxon>Insecta</taxon>
        <taxon>Pterygota</taxon>
        <taxon>Neoptera</taxon>
        <taxon>Endopterygota</taxon>
        <taxon>Lepidoptera</taxon>
        <taxon>Glossata</taxon>
        <taxon>Ditrysia</taxon>
        <taxon>Tineoidea</taxon>
        <taxon>Psychidae</taxon>
        <taxon>Oiketicinae</taxon>
        <taxon>Eumeta</taxon>
    </lineage>
</organism>
<dbReference type="EMBL" id="BGZK01000423">
    <property type="protein sequence ID" value="GBP42738.1"/>
    <property type="molecule type" value="Genomic_DNA"/>
</dbReference>
<protein>
    <recommendedName>
        <fullName evidence="3">Histone-lysine N-methyltransferase SETMAR</fullName>
    </recommendedName>
</protein>
<reference evidence="1 2" key="1">
    <citation type="journal article" date="2019" name="Commun. Biol.">
        <title>The bagworm genome reveals a unique fibroin gene that provides high tensile strength.</title>
        <authorList>
            <person name="Kono N."/>
            <person name="Nakamura H."/>
            <person name="Ohtoshi R."/>
            <person name="Tomita M."/>
            <person name="Numata K."/>
            <person name="Arakawa K."/>
        </authorList>
    </citation>
    <scope>NUCLEOTIDE SEQUENCE [LARGE SCALE GENOMIC DNA]</scope>
</reference>
<accession>A0A4C1VUD3</accession>
<gene>
    <name evidence="1" type="ORF">EVAR_23376_1</name>
</gene>
<evidence type="ECO:0000313" key="2">
    <source>
        <dbReference type="Proteomes" id="UP000299102"/>
    </source>
</evidence>
<evidence type="ECO:0008006" key="3">
    <source>
        <dbReference type="Google" id="ProtNLM"/>
    </source>
</evidence>
<sequence>MRLKQGVEKKGPELINRKGVVFLHDSARPHVSLATHIQTVEPSAVTVRAAEQAAVQTHTHTRASALRRLNETAGAGINFRRAVEREGDFTSSPTPHRRSTSLRLTNFQSGHFGLDGRGEHTCATPGSAVDDAAF</sequence>
<keyword evidence="2" id="KW-1185">Reference proteome</keyword>
<dbReference type="AlphaFoldDB" id="A0A4C1VUD3"/>
<name>A0A4C1VUD3_EUMVA</name>
<evidence type="ECO:0000313" key="1">
    <source>
        <dbReference type="EMBL" id="GBP42738.1"/>
    </source>
</evidence>
<dbReference type="Proteomes" id="UP000299102">
    <property type="component" value="Unassembled WGS sequence"/>
</dbReference>
<proteinExistence type="predicted"/>
<dbReference type="OrthoDB" id="7456848at2759"/>